<dbReference type="CDD" id="cd03396">
    <property type="entry name" value="PAP2_like_6"/>
    <property type="match status" value="1"/>
</dbReference>
<protein>
    <submittedName>
        <fullName evidence="3">Phosphatase PAP2 family protein</fullName>
    </submittedName>
</protein>
<proteinExistence type="predicted"/>
<organism evidence="3 4">
    <name type="scientific">Marinobacterium maritimum</name>
    <dbReference type="NCBI Taxonomy" id="500162"/>
    <lineage>
        <taxon>Bacteria</taxon>
        <taxon>Pseudomonadati</taxon>
        <taxon>Pseudomonadota</taxon>
        <taxon>Gammaproteobacteria</taxon>
        <taxon>Oceanospirillales</taxon>
        <taxon>Oceanospirillaceae</taxon>
        <taxon>Marinobacterium</taxon>
    </lineage>
</organism>
<keyword evidence="4" id="KW-1185">Reference proteome</keyword>
<name>A0ABN1I6U4_9GAMM</name>
<dbReference type="InterPro" id="IPR036938">
    <property type="entry name" value="PAP2/HPO_sf"/>
</dbReference>
<dbReference type="Proteomes" id="UP001499915">
    <property type="component" value="Unassembled WGS sequence"/>
</dbReference>
<comment type="caution">
    <text evidence="3">The sequence shown here is derived from an EMBL/GenBank/DDBJ whole genome shotgun (WGS) entry which is preliminary data.</text>
</comment>
<evidence type="ECO:0000313" key="4">
    <source>
        <dbReference type="Proteomes" id="UP001499915"/>
    </source>
</evidence>
<feature type="transmembrane region" description="Helical" evidence="1">
    <location>
        <begin position="97"/>
        <end position="115"/>
    </location>
</feature>
<dbReference type="EMBL" id="BAAAET010000002">
    <property type="protein sequence ID" value="GAA0693249.1"/>
    <property type="molecule type" value="Genomic_DNA"/>
</dbReference>
<gene>
    <name evidence="3" type="ORF">GCM10009104_20670</name>
</gene>
<evidence type="ECO:0000313" key="3">
    <source>
        <dbReference type="EMBL" id="GAA0693249.1"/>
    </source>
</evidence>
<sequence length="238" mass="26040">MSETVYAPPVGGVRSILPVLAVALLLQALISAFQLDYAWTHWLYEQEGGQWLFKEHWLFSDLIHSGGRRLSILLALACILLYAASFKLQRLRSGRRVLAYLAVAPLMASAAVLLGKRLSGVDCPWSLSPFGGEVPYRPLLQQLLSPGDGACFPAGHASAGYAWFALYFAAATVWPRVRLRILLGVMLTGVLFGLAQQLRGAHFLSHDLWSLTLCWSICAGLAPLMLSRSPRPSLQPAI</sequence>
<feature type="transmembrane region" description="Helical" evidence="1">
    <location>
        <begin position="12"/>
        <end position="33"/>
    </location>
</feature>
<keyword evidence="1" id="KW-0812">Transmembrane</keyword>
<evidence type="ECO:0000256" key="1">
    <source>
        <dbReference type="SAM" id="Phobius"/>
    </source>
</evidence>
<dbReference type="SUPFAM" id="SSF48317">
    <property type="entry name" value="Acid phosphatase/Vanadium-dependent haloperoxidase"/>
    <property type="match status" value="1"/>
</dbReference>
<keyword evidence="1" id="KW-1133">Transmembrane helix</keyword>
<reference evidence="4" key="1">
    <citation type="journal article" date="2019" name="Int. J. Syst. Evol. Microbiol.">
        <title>The Global Catalogue of Microorganisms (GCM) 10K type strain sequencing project: providing services to taxonomists for standard genome sequencing and annotation.</title>
        <authorList>
            <consortium name="The Broad Institute Genomics Platform"/>
            <consortium name="The Broad Institute Genome Sequencing Center for Infectious Disease"/>
            <person name="Wu L."/>
            <person name="Ma J."/>
        </authorList>
    </citation>
    <scope>NUCLEOTIDE SEQUENCE [LARGE SCALE GENOMIC DNA]</scope>
    <source>
        <strain evidence="4">JCM 15134</strain>
    </source>
</reference>
<feature type="transmembrane region" description="Helical" evidence="1">
    <location>
        <begin position="208"/>
        <end position="226"/>
    </location>
</feature>
<feature type="transmembrane region" description="Helical" evidence="1">
    <location>
        <begin position="66"/>
        <end position="85"/>
    </location>
</feature>
<evidence type="ECO:0000259" key="2">
    <source>
        <dbReference type="Pfam" id="PF01569"/>
    </source>
</evidence>
<dbReference type="Pfam" id="PF01569">
    <property type="entry name" value="PAP2"/>
    <property type="match status" value="1"/>
</dbReference>
<keyword evidence="1" id="KW-0472">Membrane</keyword>
<dbReference type="RefSeq" id="WP_343805575.1">
    <property type="nucleotide sequence ID" value="NZ_BAAAET010000002.1"/>
</dbReference>
<feature type="domain" description="Phosphatidic acid phosphatase type 2/haloperoxidase" evidence="2">
    <location>
        <begin position="99"/>
        <end position="222"/>
    </location>
</feature>
<accession>A0ABN1I6U4</accession>
<feature type="transmembrane region" description="Helical" evidence="1">
    <location>
        <begin position="154"/>
        <end position="174"/>
    </location>
</feature>
<feature type="transmembrane region" description="Helical" evidence="1">
    <location>
        <begin position="181"/>
        <end position="202"/>
    </location>
</feature>
<dbReference type="InterPro" id="IPR000326">
    <property type="entry name" value="PAP2/HPO"/>
</dbReference>